<name>A0A5E7CJF9_PSEFL</name>
<organism evidence="2 3">
    <name type="scientific">Pseudomonas fluorescens</name>
    <dbReference type="NCBI Taxonomy" id="294"/>
    <lineage>
        <taxon>Bacteria</taxon>
        <taxon>Pseudomonadati</taxon>
        <taxon>Pseudomonadota</taxon>
        <taxon>Gammaproteobacteria</taxon>
        <taxon>Pseudomonadales</taxon>
        <taxon>Pseudomonadaceae</taxon>
        <taxon>Pseudomonas</taxon>
    </lineage>
</organism>
<dbReference type="SUPFAM" id="SSF56399">
    <property type="entry name" value="ADP-ribosylation"/>
    <property type="match status" value="1"/>
</dbReference>
<protein>
    <recommendedName>
        <fullName evidence="4">RHS repeat-associated core domain-containing protein</fullName>
    </recommendedName>
</protein>
<dbReference type="EMBL" id="CABVHY010000013">
    <property type="protein sequence ID" value="VVO04481.1"/>
    <property type="molecule type" value="Genomic_DNA"/>
</dbReference>
<sequence length="345" mass="38885">MPTSSHEIPLCHYRYDPLDHLVDCTPFEQAAIQRYYCKTRLATEIQGAVQTRIFQHEDQLLALQQSESGQLDTTLLATDQQRSVLNTLDATQPNPFAYSPYGHRPRGKGLLSLLGFNGERPDPVTGHYHLGNGYRQFNPVLMRFNSPDSWSPFGEGGLNAYAYCAGDPVNRTDSTGHGSLRNFIASLPKKSEAGLSYYSAKKALTETQQSLGKSSYIKARANIENISAEQFLLEKSITRTIREIDKEMYSFFTRKPISERQVLFDQNFTLKLIKEHSQTLIALADAGNKFTGIRPGTVNKGKISEQKINDFKNQDVQRITNERRAHLSRPVPQSPSSTNDDVRRP</sequence>
<gene>
    <name evidence="2" type="ORF">PS723_02910</name>
</gene>
<evidence type="ECO:0000313" key="3">
    <source>
        <dbReference type="Proteomes" id="UP000379480"/>
    </source>
</evidence>
<dbReference type="Proteomes" id="UP000379480">
    <property type="component" value="Unassembled WGS sequence"/>
</dbReference>
<dbReference type="InterPro" id="IPR022385">
    <property type="entry name" value="Rhs_assc_core"/>
</dbReference>
<dbReference type="Gene3D" id="2.180.10.10">
    <property type="entry name" value="RHS repeat-associated core"/>
    <property type="match status" value="1"/>
</dbReference>
<evidence type="ECO:0000313" key="2">
    <source>
        <dbReference type="EMBL" id="VVO04481.1"/>
    </source>
</evidence>
<dbReference type="RefSeq" id="WP_150804318.1">
    <property type="nucleotide sequence ID" value="NZ_CABVHY010000013.1"/>
</dbReference>
<feature type="region of interest" description="Disordered" evidence="1">
    <location>
        <begin position="322"/>
        <end position="345"/>
    </location>
</feature>
<dbReference type="NCBIfam" id="TIGR03696">
    <property type="entry name" value="Rhs_assc_core"/>
    <property type="match status" value="1"/>
</dbReference>
<proteinExistence type="predicted"/>
<dbReference type="AlphaFoldDB" id="A0A5E7CJF9"/>
<evidence type="ECO:0008006" key="4">
    <source>
        <dbReference type="Google" id="ProtNLM"/>
    </source>
</evidence>
<accession>A0A5E7CJF9</accession>
<reference evidence="2 3" key="1">
    <citation type="submission" date="2019-09" db="EMBL/GenBank/DDBJ databases">
        <authorList>
            <person name="Chandra G."/>
            <person name="Truman W A."/>
        </authorList>
    </citation>
    <scope>NUCLEOTIDE SEQUENCE [LARGE SCALE GENOMIC DNA]</scope>
    <source>
        <strain evidence="2">PS723</strain>
    </source>
</reference>
<dbReference type="OrthoDB" id="7033486at2"/>
<evidence type="ECO:0000256" key="1">
    <source>
        <dbReference type="SAM" id="MobiDB-lite"/>
    </source>
</evidence>